<dbReference type="Gene3D" id="2.40.50.140">
    <property type="entry name" value="Nucleic acid-binding proteins"/>
    <property type="match status" value="1"/>
</dbReference>
<evidence type="ECO:0000256" key="1">
    <source>
        <dbReference type="ARBA" id="ARBA00022485"/>
    </source>
</evidence>
<dbReference type="PANTHER" id="PTHR11061:SF49">
    <property type="entry name" value="23S RRNA (URACIL(1939)-C(5))-METHYLTRANSFERASE RLMD"/>
    <property type="match status" value="1"/>
</dbReference>
<name>A0A8J6QLA5_9BACT</name>
<evidence type="ECO:0000256" key="5">
    <source>
        <dbReference type="PROSITE-ProRule" id="PRU01024"/>
    </source>
</evidence>
<feature type="active site" description="Nucleophile" evidence="5">
    <location>
        <position position="382"/>
    </location>
</feature>
<keyword evidence="1" id="KW-0408">Iron</keyword>
<dbReference type="SUPFAM" id="SSF53335">
    <property type="entry name" value="S-adenosyl-L-methionine-dependent methyltransferases"/>
    <property type="match status" value="1"/>
</dbReference>
<dbReference type="SUPFAM" id="SSF50249">
    <property type="entry name" value="Nucleic acid-binding proteins"/>
    <property type="match status" value="1"/>
</dbReference>
<dbReference type="Pfam" id="PF05958">
    <property type="entry name" value="tRNA_U5-meth_tr"/>
    <property type="match status" value="1"/>
</dbReference>
<dbReference type="PANTHER" id="PTHR11061">
    <property type="entry name" value="RNA M5U METHYLTRANSFERASE"/>
    <property type="match status" value="1"/>
</dbReference>
<keyword evidence="3 5" id="KW-0808">Transferase</keyword>
<sequence length="426" mass="47182">MPPLTVETLVNGGSGLARFNGCVVFVPHTSAGDLVRAKVVRSKKNYLETELLEVLEPGPDRHTPVCPVAGECGGCQWQHLPYDRQLHWKHQLFVETLSHQCQIDVSIIKPIIPSADQWHYRSRVQVKCFNRDGHFITGFYRPRSRYVVAVDQCPIMDQRLNRLLTDLRSQINGSAFADKIPQIDLAVDDSGKCVAVVHYLGGQDSGLIDCLRHSGLKADVLVQFGSRKNNQTICGDGMLEIQVDSPPIYLNYRAGSFAQINLQQNRVLVDSLIATLPWSKNQRVLELFCGMGNLSFPLARRVKHLTGIEESVTSIRMAQHNSHKNAITNLTFAAASAEDVLATAIAQEHFDIVVLDPPRSGAYAVIKGLVTAGIPSLVYVSCDPQTLARDLKPLVHGGYQVVVTQPLDMFPQTHHCESITLLQKIN</sequence>
<feature type="binding site" evidence="5">
    <location>
        <position position="309"/>
    </location>
    <ligand>
        <name>S-adenosyl-L-methionine</name>
        <dbReference type="ChEBI" id="CHEBI:59789"/>
    </ligand>
</feature>
<dbReference type="Gene3D" id="3.40.50.150">
    <property type="entry name" value="Vaccinia Virus protein VP39"/>
    <property type="match status" value="1"/>
</dbReference>
<keyword evidence="1" id="KW-0004">4Fe-4S</keyword>
<feature type="domain" description="TRAM" evidence="7">
    <location>
        <begin position="1"/>
        <end position="53"/>
    </location>
</feature>
<dbReference type="EMBL" id="JACWUN010000001">
    <property type="protein sequence ID" value="MBD1399157.1"/>
    <property type="molecule type" value="Genomic_DNA"/>
</dbReference>
<keyword evidence="2 5" id="KW-0489">Methyltransferase</keyword>
<organism evidence="8 9">
    <name type="scientific">Pelovirga terrestris</name>
    <dbReference type="NCBI Taxonomy" id="2771352"/>
    <lineage>
        <taxon>Bacteria</taxon>
        <taxon>Pseudomonadati</taxon>
        <taxon>Thermodesulfobacteriota</taxon>
        <taxon>Desulfuromonadia</taxon>
        <taxon>Geobacterales</taxon>
        <taxon>Geobacteraceae</taxon>
        <taxon>Pelovirga</taxon>
    </lineage>
</organism>
<feature type="active site" evidence="6">
    <location>
        <position position="382"/>
    </location>
</feature>
<evidence type="ECO:0000313" key="9">
    <source>
        <dbReference type="Proteomes" id="UP000632828"/>
    </source>
</evidence>
<evidence type="ECO:0000256" key="6">
    <source>
        <dbReference type="PROSITE-ProRule" id="PRU10015"/>
    </source>
</evidence>
<reference evidence="8" key="1">
    <citation type="submission" date="2020-09" db="EMBL/GenBank/DDBJ databases">
        <title>Pelobacter alkaliphilus sp. nov., a novel anaerobic arsenate-reducing bacterium from terrestrial mud volcano.</title>
        <authorList>
            <person name="Khomyakova M.A."/>
            <person name="Merkel A.Y."/>
            <person name="Slobodkin A.I."/>
        </authorList>
    </citation>
    <scope>NUCLEOTIDE SEQUENCE</scope>
    <source>
        <strain evidence="8">M08fum</strain>
    </source>
</reference>
<dbReference type="PROSITE" id="PS51687">
    <property type="entry name" value="SAM_MT_RNA_M5U"/>
    <property type="match status" value="1"/>
</dbReference>
<dbReference type="GO" id="GO:0070475">
    <property type="term" value="P:rRNA base methylation"/>
    <property type="evidence" value="ECO:0007669"/>
    <property type="project" value="TreeGrafter"/>
</dbReference>
<dbReference type="InterPro" id="IPR030390">
    <property type="entry name" value="MeTrfase_TrmA_AS"/>
</dbReference>
<dbReference type="CDD" id="cd02440">
    <property type="entry name" value="AdoMet_MTases"/>
    <property type="match status" value="1"/>
</dbReference>
<dbReference type="InterPro" id="IPR012340">
    <property type="entry name" value="NA-bd_OB-fold"/>
</dbReference>
<comment type="caution">
    <text evidence="8">The sequence shown here is derived from an EMBL/GenBank/DDBJ whole genome shotgun (WGS) entry which is preliminary data.</text>
</comment>
<feature type="binding site" evidence="5">
    <location>
        <position position="288"/>
    </location>
    <ligand>
        <name>S-adenosyl-L-methionine</name>
        <dbReference type="ChEBI" id="CHEBI:59789"/>
    </ligand>
</feature>
<dbReference type="InterPro" id="IPR002792">
    <property type="entry name" value="TRAM_dom"/>
</dbReference>
<keyword evidence="1" id="KW-0411">Iron-sulfur</keyword>
<dbReference type="PROSITE" id="PS50926">
    <property type="entry name" value="TRAM"/>
    <property type="match status" value="1"/>
</dbReference>
<dbReference type="PROSITE" id="PS01230">
    <property type="entry name" value="TRMA_1"/>
    <property type="match status" value="1"/>
</dbReference>
<dbReference type="Gene3D" id="2.40.50.1070">
    <property type="match status" value="1"/>
</dbReference>
<keyword evidence="1" id="KW-0479">Metal-binding</keyword>
<proteinExistence type="inferred from homology"/>
<evidence type="ECO:0000256" key="3">
    <source>
        <dbReference type="ARBA" id="ARBA00022679"/>
    </source>
</evidence>
<evidence type="ECO:0000256" key="4">
    <source>
        <dbReference type="ARBA" id="ARBA00022691"/>
    </source>
</evidence>
<dbReference type="Proteomes" id="UP000632828">
    <property type="component" value="Unassembled WGS sequence"/>
</dbReference>
<feature type="binding site" evidence="5">
    <location>
        <position position="356"/>
    </location>
    <ligand>
        <name>S-adenosyl-L-methionine</name>
        <dbReference type="ChEBI" id="CHEBI:59789"/>
    </ligand>
</feature>
<dbReference type="GO" id="GO:0070041">
    <property type="term" value="F:rRNA (uridine-C5-)-methyltransferase activity"/>
    <property type="evidence" value="ECO:0007669"/>
    <property type="project" value="TreeGrafter"/>
</dbReference>
<evidence type="ECO:0000256" key="2">
    <source>
        <dbReference type="ARBA" id="ARBA00022603"/>
    </source>
</evidence>
<evidence type="ECO:0000259" key="7">
    <source>
        <dbReference type="PROSITE" id="PS50926"/>
    </source>
</evidence>
<dbReference type="Pfam" id="PF01938">
    <property type="entry name" value="TRAM"/>
    <property type="match status" value="1"/>
</dbReference>
<evidence type="ECO:0000313" key="8">
    <source>
        <dbReference type="EMBL" id="MBD1399157.1"/>
    </source>
</evidence>
<accession>A0A8J6QLA5</accession>
<comment type="similarity">
    <text evidence="5">Belongs to the class I-like SAM-binding methyltransferase superfamily. RNA M5U methyltransferase family.</text>
</comment>
<dbReference type="InterPro" id="IPR010280">
    <property type="entry name" value="U5_MeTrfase_fam"/>
</dbReference>
<protein>
    <submittedName>
        <fullName evidence="8">Class I SAM-dependent RNA methyltransferase</fullName>
    </submittedName>
</protein>
<keyword evidence="9" id="KW-1185">Reference proteome</keyword>
<dbReference type="InterPro" id="IPR029063">
    <property type="entry name" value="SAM-dependent_MTases_sf"/>
</dbReference>
<gene>
    <name evidence="8" type="ORF">ICT70_00560</name>
</gene>
<dbReference type="GO" id="GO:0051539">
    <property type="term" value="F:4 iron, 4 sulfur cluster binding"/>
    <property type="evidence" value="ECO:0007669"/>
    <property type="project" value="UniProtKB-KW"/>
</dbReference>
<keyword evidence="4 5" id="KW-0949">S-adenosyl-L-methionine</keyword>
<dbReference type="AlphaFoldDB" id="A0A8J6QLA5"/>
<feature type="binding site" evidence="5">
    <location>
        <position position="259"/>
    </location>
    <ligand>
        <name>S-adenosyl-L-methionine</name>
        <dbReference type="ChEBI" id="CHEBI:59789"/>
    </ligand>
</feature>